<evidence type="ECO:0000313" key="2">
    <source>
        <dbReference type="EMBL" id="PZL77205.1"/>
    </source>
</evidence>
<feature type="transmembrane region" description="Helical" evidence="1">
    <location>
        <begin position="123"/>
        <end position="140"/>
    </location>
</feature>
<name>A0A2W4BJH8_9ENTE</name>
<sequence>MEIITKEKERYTYLYTNQENNTAIYYEGKSQQFYILKNQNFDKKWGFVALFLAPLNLILNNNVLGSIRINYFLACFFGLILGCICLFLIHRSYSSNQLTKINLSIQEIEDCLINLKKIKEIKIALLLVWIFFFIFMSVMFFDKSNYTSLLCLSILCCFLLPLMENMNFIRHRRVTRSLKQLLNQMKVGKL</sequence>
<gene>
    <name evidence="2" type="ORF">CI088_01805</name>
</gene>
<dbReference type="Proteomes" id="UP000249828">
    <property type="component" value="Unassembled WGS sequence"/>
</dbReference>
<keyword evidence="1" id="KW-1133">Transmembrane helix</keyword>
<organism evidence="2 3">
    <name type="scientific">Enterococcus plantarum</name>
    <dbReference type="NCBI Taxonomy" id="1077675"/>
    <lineage>
        <taxon>Bacteria</taxon>
        <taxon>Bacillati</taxon>
        <taxon>Bacillota</taxon>
        <taxon>Bacilli</taxon>
        <taxon>Lactobacillales</taxon>
        <taxon>Enterococcaceae</taxon>
        <taxon>Enterococcus</taxon>
    </lineage>
</organism>
<dbReference type="EMBL" id="PIEU01000010">
    <property type="protein sequence ID" value="PZL77205.1"/>
    <property type="molecule type" value="Genomic_DNA"/>
</dbReference>
<feature type="transmembrane region" description="Helical" evidence="1">
    <location>
        <begin position="69"/>
        <end position="89"/>
    </location>
</feature>
<protein>
    <recommendedName>
        <fullName evidence="4">Tandem five-TM protein</fullName>
    </recommendedName>
</protein>
<proteinExistence type="predicted"/>
<dbReference type="AlphaFoldDB" id="A0A2W4BJH8"/>
<feature type="transmembrane region" description="Helical" evidence="1">
    <location>
        <begin position="45"/>
        <end position="63"/>
    </location>
</feature>
<feature type="transmembrane region" description="Helical" evidence="1">
    <location>
        <begin position="146"/>
        <end position="163"/>
    </location>
</feature>
<keyword evidence="1" id="KW-0472">Membrane</keyword>
<evidence type="ECO:0000313" key="3">
    <source>
        <dbReference type="Proteomes" id="UP000249828"/>
    </source>
</evidence>
<comment type="caution">
    <text evidence="2">The sequence shown here is derived from an EMBL/GenBank/DDBJ whole genome shotgun (WGS) entry which is preliminary data.</text>
</comment>
<keyword evidence="3" id="KW-1185">Reference proteome</keyword>
<evidence type="ECO:0000256" key="1">
    <source>
        <dbReference type="SAM" id="Phobius"/>
    </source>
</evidence>
<keyword evidence="1" id="KW-0812">Transmembrane</keyword>
<dbReference type="RefSeq" id="WP_111246995.1">
    <property type="nucleotide sequence ID" value="NZ_PIEU01000010.1"/>
</dbReference>
<accession>A0A2W4BJH8</accession>
<evidence type="ECO:0008006" key="4">
    <source>
        <dbReference type="Google" id="ProtNLM"/>
    </source>
</evidence>
<reference evidence="2 3" key="1">
    <citation type="submission" date="2017-11" db="EMBL/GenBank/DDBJ databases">
        <title>Draft genome sequence of Enterococcus plantarum TRW2 strain isolated from lettuce.</title>
        <authorList>
            <person name="Kim E.B."/>
            <person name="Marco M.L."/>
            <person name="Williams T.R."/>
            <person name="You I.H."/>
        </authorList>
    </citation>
    <scope>NUCLEOTIDE SEQUENCE [LARGE SCALE GENOMIC DNA]</scope>
    <source>
        <strain evidence="2 3">TRW2</strain>
    </source>
</reference>